<evidence type="ECO:0000313" key="1">
    <source>
        <dbReference type="EMBL" id="ALQ33983.1"/>
    </source>
</evidence>
<organism evidence="1">
    <name type="scientific">Homo sapiens</name>
    <name type="common">Human</name>
    <dbReference type="NCBI Taxonomy" id="9606"/>
    <lineage>
        <taxon>Eukaryota</taxon>
        <taxon>Metazoa</taxon>
        <taxon>Chordata</taxon>
        <taxon>Craniata</taxon>
        <taxon>Vertebrata</taxon>
        <taxon>Euteleostomi</taxon>
        <taxon>Mammalia</taxon>
        <taxon>Eutheria</taxon>
        <taxon>Euarchontoglires</taxon>
        <taxon>Primates</taxon>
        <taxon>Haplorrhini</taxon>
        <taxon>Catarrhini</taxon>
        <taxon>Hominidae</taxon>
        <taxon>Homo</taxon>
    </lineage>
</organism>
<dbReference type="EMBL" id="KU178525">
    <property type="protein sequence ID" value="ALQ33983.1"/>
    <property type="molecule type" value="mRNA"/>
</dbReference>
<proteinExistence type="evidence at transcript level"/>
<reference evidence="1" key="1">
    <citation type="journal article" date="2016" name="Cell">
        <title>Widespread Expansion of Protein Interaction Capabilities by Alternative Splicing.</title>
        <authorList>
            <person name="Yang X."/>
            <person name="Coulombe-Huntington J."/>
            <person name="Kang S."/>
            <person name="Sheynkman G.M."/>
            <person name="Hao T."/>
            <person name="Richardson A."/>
            <person name="Sun S."/>
            <person name="Yang F."/>
            <person name="Shen Y.A."/>
            <person name="Murray R."/>
            <person name="Spirohn K."/>
            <person name="Begg B.E."/>
            <person name="Duran-Frigola M."/>
            <person name="MacWilliams A."/>
            <person name="Pevzner S.J."/>
            <person name="Zhong Q."/>
            <person name="Trigg S.A."/>
            <person name="Tam S."/>
            <person name="Ghamsari L."/>
            <person name="Sahni N."/>
            <person name="Yi S."/>
            <person name="Rodriguez M.D."/>
            <person name="Balcha D."/>
            <person name="Tan G."/>
            <person name="Costanzo M."/>
            <person name="Andrews B."/>
            <person name="Boone C."/>
            <person name="Zhou X.J."/>
            <person name="Salehi-Ashtiani K."/>
            <person name="Charloteaux B."/>
            <person name="Chen A."/>
            <person name="Calderwood M.A."/>
            <person name="Aloy P."/>
            <person name="Roth F.P."/>
            <person name="Hill D.E."/>
            <person name="Iakoucheva L.M."/>
            <person name="Xia Y."/>
            <person name="Vidal M."/>
        </authorList>
    </citation>
    <scope>NUCLEOTIDE SEQUENCE</scope>
</reference>
<accession>A0A0S2Z519</accession>
<sequence>MSLFDLFRGFFGFPGPRSLMMYGLWTPILEPERTMILIPRFPRRVLARFYSPSPNPISRASL</sequence>
<name>A0A0S2Z519_HUMAN</name>
<protein>
    <submittedName>
        <fullName evidence="1">HCLS1 associated protein X-1 isoform 5</fullName>
    </submittedName>
</protein>
<dbReference type="AlphaFoldDB" id="A0A0S2Z519"/>
<dbReference type="PeptideAtlas" id="A0A0S2Z519"/>
<gene>
    <name evidence="1" type="primary">HAX1</name>
</gene>
<dbReference type="OrthoDB" id="5562606at2759"/>
<dbReference type="ChiTaRS" id="HAX1">
    <property type="organism name" value="human"/>
</dbReference>